<dbReference type="AlphaFoldDB" id="E9HAI0"/>
<evidence type="ECO:0000313" key="3">
    <source>
        <dbReference type="Proteomes" id="UP000000305"/>
    </source>
</evidence>
<dbReference type="Proteomes" id="UP000000305">
    <property type="component" value="Unassembled WGS sequence"/>
</dbReference>
<proteinExistence type="predicted"/>
<evidence type="ECO:0000313" key="2">
    <source>
        <dbReference type="EMBL" id="EFX71182.1"/>
    </source>
</evidence>
<dbReference type="HOGENOM" id="CLU_1512153_0_0_1"/>
<dbReference type="InParanoid" id="E9HAI0"/>
<sequence length="178" mass="18957">MGGLVSKRTLIANGYDRDIYGRVDADKSVANKSGATHLRLPPSSAAIDDGRKQEEEEEEIQVQLATNELFKEKLFTKIGPGFRACFRTARNANSNSDDGGGEVYVSIALADGDFICRGLPVSSSSSSSGCTITVDGKGNLKTAPHSIANQLGAKSKGGEAWKDFVVDASDHHKVKKNI</sequence>
<keyword evidence="3" id="KW-1185">Reference proteome</keyword>
<accession>E9HAI0</accession>
<name>E9HAI0_DAPPU</name>
<organism evidence="2 3">
    <name type="scientific">Daphnia pulex</name>
    <name type="common">Water flea</name>
    <dbReference type="NCBI Taxonomy" id="6669"/>
    <lineage>
        <taxon>Eukaryota</taxon>
        <taxon>Metazoa</taxon>
        <taxon>Ecdysozoa</taxon>
        <taxon>Arthropoda</taxon>
        <taxon>Crustacea</taxon>
        <taxon>Branchiopoda</taxon>
        <taxon>Diplostraca</taxon>
        <taxon>Cladocera</taxon>
        <taxon>Anomopoda</taxon>
        <taxon>Daphniidae</taxon>
        <taxon>Daphnia</taxon>
    </lineage>
</organism>
<feature type="region of interest" description="Disordered" evidence="1">
    <location>
        <begin position="33"/>
        <end position="54"/>
    </location>
</feature>
<dbReference type="EMBL" id="GL732612">
    <property type="protein sequence ID" value="EFX71182.1"/>
    <property type="molecule type" value="Genomic_DNA"/>
</dbReference>
<reference evidence="2 3" key="1">
    <citation type="journal article" date="2011" name="Science">
        <title>The ecoresponsive genome of Daphnia pulex.</title>
        <authorList>
            <person name="Colbourne J.K."/>
            <person name="Pfrender M.E."/>
            <person name="Gilbert D."/>
            <person name="Thomas W.K."/>
            <person name="Tucker A."/>
            <person name="Oakley T.H."/>
            <person name="Tokishita S."/>
            <person name="Aerts A."/>
            <person name="Arnold G.J."/>
            <person name="Basu M.K."/>
            <person name="Bauer D.J."/>
            <person name="Caceres C.E."/>
            <person name="Carmel L."/>
            <person name="Casola C."/>
            <person name="Choi J.H."/>
            <person name="Detter J.C."/>
            <person name="Dong Q."/>
            <person name="Dusheyko S."/>
            <person name="Eads B.D."/>
            <person name="Frohlich T."/>
            <person name="Geiler-Samerotte K.A."/>
            <person name="Gerlach D."/>
            <person name="Hatcher P."/>
            <person name="Jogdeo S."/>
            <person name="Krijgsveld J."/>
            <person name="Kriventseva E.V."/>
            <person name="Kultz D."/>
            <person name="Laforsch C."/>
            <person name="Lindquist E."/>
            <person name="Lopez J."/>
            <person name="Manak J.R."/>
            <person name="Muller J."/>
            <person name="Pangilinan J."/>
            <person name="Patwardhan R.P."/>
            <person name="Pitluck S."/>
            <person name="Pritham E.J."/>
            <person name="Rechtsteiner A."/>
            <person name="Rho M."/>
            <person name="Rogozin I.B."/>
            <person name="Sakarya O."/>
            <person name="Salamov A."/>
            <person name="Schaack S."/>
            <person name="Shapiro H."/>
            <person name="Shiga Y."/>
            <person name="Skalitzky C."/>
            <person name="Smith Z."/>
            <person name="Souvorov A."/>
            <person name="Sung W."/>
            <person name="Tang Z."/>
            <person name="Tsuchiya D."/>
            <person name="Tu H."/>
            <person name="Vos H."/>
            <person name="Wang M."/>
            <person name="Wolf Y.I."/>
            <person name="Yamagata H."/>
            <person name="Yamada T."/>
            <person name="Ye Y."/>
            <person name="Shaw J.R."/>
            <person name="Andrews J."/>
            <person name="Crease T.J."/>
            <person name="Tang H."/>
            <person name="Lucas S.M."/>
            <person name="Robertson H.M."/>
            <person name="Bork P."/>
            <person name="Koonin E.V."/>
            <person name="Zdobnov E.M."/>
            <person name="Grigoriev I.V."/>
            <person name="Lynch M."/>
            <person name="Boore J.L."/>
        </authorList>
    </citation>
    <scope>NUCLEOTIDE SEQUENCE [LARGE SCALE GENOMIC DNA]</scope>
</reference>
<protein>
    <submittedName>
        <fullName evidence="2">Uncharacterized protein</fullName>
    </submittedName>
</protein>
<dbReference type="OrthoDB" id="6348904at2759"/>
<gene>
    <name evidence="2" type="ORF">DAPPUDRAFT_327349</name>
</gene>
<dbReference type="KEGG" id="dpx:DAPPUDRAFT_327349"/>
<evidence type="ECO:0000256" key="1">
    <source>
        <dbReference type="SAM" id="MobiDB-lite"/>
    </source>
</evidence>